<reference evidence="5 6" key="1">
    <citation type="submission" date="2020-03" db="EMBL/GenBank/DDBJ databases">
        <authorList>
            <consortium name="Genoscope - CEA"/>
            <person name="William W."/>
        </authorList>
    </citation>
    <scope>NUCLEOTIDE SEQUENCE [LARGE SCALE GENOMIC DNA]</scope>
    <source>
        <strain evidence="6">DSM 16959</strain>
    </source>
</reference>
<dbReference type="InterPro" id="IPR036869">
    <property type="entry name" value="J_dom_sf"/>
</dbReference>
<dbReference type="AlphaFoldDB" id="A0A6S6Y0L2"/>
<dbReference type="RefSeq" id="WP_145769803.1">
    <property type="nucleotide sequence ID" value="NZ_LR778301.1"/>
</dbReference>
<dbReference type="NCBIfam" id="NF002935">
    <property type="entry name" value="PRK03578.1"/>
    <property type="match status" value="1"/>
</dbReference>
<dbReference type="SUPFAM" id="SSF47144">
    <property type="entry name" value="HSC20 (HSCB), C-terminal oligomerisation domain"/>
    <property type="match status" value="1"/>
</dbReference>
<dbReference type="NCBIfam" id="TIGR00714">
    <property type="entry name" value="hscB"/>
    <property type="match status" value="1"/>
</dbReference>
<organism evidence="5 6">
    <name type="scientific">Denitratisoma oestradiolicum</name>
    <dbReference type="NCBI Taxonomy" id="311182"/>
    <lineage>
        <taxon>Bacteria</taxon>
        <taxon>Pseudomonadati</taxon>
        <taxon>Pseudomonadota</taxon>
        <taxon>Betaproteobacteria</taxon>
        <taxon>Nitrosomonadales</taxon>
        <taxon>Sterolibacteriaceae</taxon>
        <taxon>Denitratisoma</taxon>
    </lineage>
</organism>
<dbReference type="CDD" id="cd06257">
    <property type="entry name" value="DnaJ"/>
    <property type="match status" value="1"/>
</dbReference>
<dbReference type="GO" id="GO:0001671">
    <property type="term" value="F:ATPase activator activity"/>
    <property type="evidence" value="ECO:0007669"/>
    <property type="project" value="InterPro"/>
</dbReference>
<dbReference type="KEGG" id="doe:DENOEST_1547"/>
<evidence type="ECO:0000313" key="5">
    <source>
        <dbReference type="EMBL" id="CAB1368712.1"/>
    </source>
</evidence>
<comment type="similarity">
    <text evidence="1 4">Belongs to the HscB family.</text>
</comment>
<comment type="subunit">
    <text evidence="4">Interacts with HscA and stimulates its ATPase activity.</text>
</comment>
<dbReference type="Pfam" id="PF00226">
    <property type="entry name" value="DnaJ"/>
    <property type="match status" value="1"/>
</dbReference>
<comment type="function">
    <text evidence="3 4">Co-chaperone involved in the maturation of iron-sulfur cluster-containing proteins. Seems to help targeting proteins to be folded toward HscA.</text>
</comment>
<dbReference type="HAMAP" id="MF_00682">
    <property type="entry name" value="HscB"/>
    <property type="match status" value="1"/>
</dbReference>
<dbReference type="GO" id="GO:0044571">
    <property type="term" value="P:[2Fe-2S] cluster assembly"/>
    <property type="evidence" value="ECO:0007669"/>
    <property type="project" value="InterPro"/>
</dbReference>
<dbReference type="GO" id="GO:0006457">
    <property type="term" value="P:protein folding"/>
    <property type="evidence" value="ECO:0007669"/>
    <property type="project" value="UniProtKB-UniRule"/>
</dbReference>
<dbReference type="GO" id="GO:1990230">
    <property type="term" value="C:iron-sulfur cluster transfer complex"/>
    <property type="evidence" value="ECO:0007669"/>
    <property type="project" value="TreeGrafter"/>
</dbReference>
<dbReference type="SMART" id="SM00271">
    <property type="entry name" value="DnaJ"/>
    <property type="match status" value="1"/>
</dbReference>
<dbReference type="InterPro" id="IPR009073">
    <property type="entry name" value="HscB_oligo_C"/>
</dbReference>
<dbReference type="Pfam" id="PF07743">
    <property type="entry name" value="HSCB_C"/>
    <property type="match status" value="1"/>
</dbReference>
<dbReference type="Gene3D" id="1.20.1280.20">
    <property type="entry name" value="HscB, C-terminal domain"/>
    <property type="match status" value="1"/>
</dbReference>
<evidence type="ECO:0000256" key="1">
    <source>
        <dbReference type="ARBA" id="ARBA00010476"/>
    </source>
</evidence>
<protein>
    <recommendedName>
        <fullName evidence="4">Co-chaperone protein HscB homolog</fullName>
    </recommendedName>
</protein>
<evidence type="ECO:0000256" key="3">
    <source>
        <dbReference type="ARBA" id="ARBA00025596"/>
    </source>
</evidence>
<dbReference type="PANTHER" id="PTHR14021">
    <property type="entry name" value="IRON-SULFUR CLUSTER CO-CHAPERONE PROTEIN HSCB"/>
    <property type="match status" value="1"/>
</dbReference>
<dbReference type="OrthoDB" id="287587at2"/>
<gene>
    <name evidence="4 5" type="primary">hscB</name>
    <name evidence="5" type="ORF">DENOEST_1547</name>
</gene>
<dbReference type="InterPro" id="IPR001623">
    <property type="entry name" value="DnaJ_domain"/>
</dbReference>
<proteinExistence type="inferred from homology"/>
<dbReference type="GO" id="GO:0051259">
    <property type="term" value="P:protein complex oligomerization"/>
    <property type="evidence" value="ECO:0007669"/>
    <property type="project" value="InterPro"/>
</dbReference>
<dbReference type="PROSITE" id="PS50076">
    <property type="entry name" value="DNAJ_2"/>
    <property type="match status" value="1"/>
</dbReference>
<dbReference type="SUPFAM" id="SSF46565">
    <property type="entry name" value="Chaperone J-domain"/>
    <property type="match status" value="1"/>
</dbReference>
<keyword evidence="6" id="KW-1185">Reference proteome</keyword>
<keyword evidence="2 4" id="KW-0143">Chaperone</keyword>
<dbReference type="PANTHER" id="PTHR14021:SF15">
    <property type="entry name" value="IRON-SULFUR CLUSTER CO-CHAPERONE PROTEIN HSCB"/>
    <property type="match status" value="1"/>
</dbReference>
<dbReference type="EMBL" id="LR778301">
    <property type="protein sequence ID" value="CAB1368712.1"/>
    <property type="molecule type" value="Genomic_DNA"/>
</dbReference>
<sequence>MNSTDIKLSDDHFSLLGLRCVFALDMEELDRRYLEIQHRVHPDKHAHLPDADRRLAMQWATRVNEAYQVLKSPLARAHYMLLLAGHDPQVENNTAMAPEFLISQMEWREAVEEARNDGDQEGLEELHARLRREMKTQYQALSQSLDTHKDYADAGARVRQLMFQEKLLHEIDQALETIGA</sequence>
<dbReference type="InterPro" id="IPR036386">
    <property type="entry name" value="HscB_C_sf"/>
</dbReference>
<evidence type="ECO:0000256" key="2">
    <source>
        <dbReference type="ARBA" id="ARBA00023186"/>
    </source>
</evidence>
<dbReference type="Gene3D" id="1.10.287.110">
    <property type="entry name" value="DnaJ domain"/>
    <property type="match status" value="1"/>
</dbReference>
<name>A0A6S6Y0L2_9PROT</name>
<dbReference type="Proteomes" id="UP000515733">
    <property type="component" value="Chromosome"/>
</dbReference>
<evidence type="ECO:0000313" key="6">
    <source>
        <dbReference type="Proteomes" id="UP000515733"/>
    </source>
</evidence>
<dbReference type="InterPro" id="IPR004640">
    <property type="entry name" value="HscB"/>
</dbReference>
<evidence type="ECO:0000256" key="4">
    <source>
        <dbReference type="HAMAP-Rule" id="MF_00682"/>
    </source>
</evidence>
<dbReference type="GO" id="GO:0051087">
    <property type="term" value="F:protein-folding chaperone binding"/>
    <property type="evidence" value="ECO:0007669"/>
    <property type="project" value="InterPro"/>
</dbReference>
<accession>A0A6S6Y0L2</accession>